<proteinExistence type="predicted"/>
<gene>
    <name evidence="3" type="ORF">BDD14_4619</name>
</gene>
<name>A0A4Q7YZ14_9BACT</name>
<dbReference type="EMBL" id="SHKW01000001">
    <property type="protein sequence ID" value="RZU43018.1"/>
    <property type="molecule type" value="Genomic_DNA"/>
</dbReference>
<dbReference type="GO" id="GO:0035091">
    <property type="term" value="F:phosphatidylinositol binding"/>
    <property type="evidence" value="ECO:0007669"/>
    <property type="project" value="TreeGrafter"/>
</dbReference>
<comment type="caution">
    <text evidence="3">The sequence shown here is derived from an EMBL/GenBank/DDBJ whole genome shotgun (WGS) entry which is preliminary data.</text>
</comment>
<dbReference type="InterPro" id="IPR007461">
    <property type="entry name" value="Ysc84_actin-binding"/>
</dbReference>
<accession>A0A4Q7YZ14</accession>
<feature type="signal peptide" evidence="1">
    <location>
        <begin position="1"/>
        <end position="21"/>
    </location>
</feature>
<dbReference type="OrthoDB" id="9782434at2"/>
<evidence type="ECO:0000313" key="4">
    <source>
        <dbReference type="Proteomes" id="UP000292958"/>
    </source>
</evidence>
<organism evidence="3 4">
    <name type="scientific">Edaphobacter modestus</name>
    <dbReference type="NCBI Taxonomy" id="388466"/>
    <lineage>
        <taxon>Bacteria</taxon>
        <taxon>Pseudomonadati</taxon>
        <taxon>Acidobacteriota</taxon>
        <taxon>Terriglobia</taxon>
        <taxon>Terriglobales</taxon>
        <taxon>Acidobacteriaceae</taxon>
        <taxon>Edaphobacter</taxon>
    </lineage>
</organism>
<keyword evidence="4" id="KW-1185">Reference proteome</keyword>
<dbReference type="PANTHER" id="PTHR15629">
    <property type="entry name" value="SH3YL1 PROTEIN"/>
    <property type="match status" value="1"/>
</dbReference>
<evidence type="ECO:0000259" key="2">
    <source>
        <dbReference type="Pfam" id="PF04366"/>
    </source>
</evidence>
<sequence length="231" mass="24477">MKKIACLSLGFLLVLPLAANAQEKEDDRVKESGQVLRDILESPDKGIPHDLVDKSECVVVYPSVKKAAFVVGGSYGRGIITCRTGENFSGPWSAPAMMALEGASFGFQIGGQATDFILLVMNEKGAKSVLSSKVKIGGDASAAAGPVGRSATAETDIVMKAEILSWSRAQGLFAGVSLTGSTMRADNDANKKLYGKELTAQDIVFKHEVQPPPSASMLLSELHKISPKRKP</sequence>
<protein>
    <submittedName>
        <fullName evidence="3">Lipid-binding SYLF domain-containing protein</fullName>
    </submittedName>
</protein>
<dbReference type="RefSeq" id="WP_130421261.1">
    <property type="nucleotide sequence ID" value="NZ_SHKW01000001.1"/>
</dbReference>
<reference evidence="3 4" key="1">
    <citation type="submission" date="2019-02" db="EMBL/GenBank/DDBJ databases">
        <title>Genomic Encyclopedia of Archaeal and Bacterial Type Strains, Phase II (KMG-II): from individual species to whole genera.</title>
        <authorList>
            <person name="Goeker M."/>
        </authorList>
    </citation>
    <scope>NUCLEOTIDE SEQUENCE [LARGE SCALE GENOMIC DNA]</scope>
    <source>
        <strain evidence="3 4">DSM 18101</strain>
    </source>
</reference>
<feature type="domain" description="Ysc84 actin-binding" evidence="2">
    <location>
        <begin position="102"/>
        <end position="224"/>
    </location>
</feature>
<dbReference type="Pfam" id="PF04366">
    <property type="entry name" value="Ysc84"/>
    <property type="match status" value="1"/>
</dbReference>
<dbReference type="CDD" id="cd11524">
    <property type="entry name" value="SYLF"/>
    <property type="match status" value="1"/>
</dbReference>
<evidence type="ECO:0000313" key="3">
    <source>
        <dbReference type="EMBL" id="RZU43018.1"/>
    </source>
</evidence>
<evidence type="ECO:0000256" key="1">
    <source>
        <dbReference type="SAM" id="SignalP"/>
    </source>
</evidence>
<dbReference type="InterPro" id="IPR051702">
    <property type="entry name" value="SH3_domain_YSC84-like"/>
</dbReference>
<keyword evidence="1" id="KW-0732">Signal</keyword>
<dbReference type="Proteomes" id="UP000292958">
    <property type="component" value="Unassembled WGS sequence"/>
</dbReference>
<dbReference type="PANTHER" id="PTHR15629:SF2">
    <property type="entry name" value="SH3 DOMAIN-CONTAINING YSC84-LIKE PROTEIN 1"/>
    <property type="match status" value="1"/>
</dbReference>
<feature type="chain" id="PRO_5020442955" evidence="1">
    <location>
        <begin position="22"/>
        <end position="231"/>
    </location>
</feature>
<dbReference type="AlphaFoldDB" id="A0A4Q7YZ14"/>